<accession>A0A0F9ICX3</accession>
<proteinExistence type="predicted"/>
<comment type="caution">
    <text evidence="2">The sequence shown here is derived from an EMBL/GenBank/DDBJ whole genome shotgun (WGS) entry which is preliminary data.</text>
</comment>
<dbReference type="EMBL" id="LAZR01014415">
    <property type="protein sequence ID" value="KKM17584.1"/>
    <property type="molecule type" value="Genomic_DNA"/>
</dbReference>
<gene>
    <name evidence="2" type="ORF">LCGC14_1674310</name>
</gene>
<dbReference type="AlphaFoldDB" id="A0A0F9ICX3"/>
<evidence type="ECO:0000256" key="1">
    <source>
        <dbReference type="SAM" id="MobiDB-lite"/>
    </source>
</evidence>
<evidence type="ECO:0000313" key="2">
    <source>
        <dbReference type="EMBL" id="KKM17584.1"/>
    </source>
</evidence>
<feature type="region of interest" description="Disordered" evidence="1">
    <location>
        <begin position="143"/>
        <end position="172"/>
    </location>
</feature>
<protein>
    <submittedName>
        <fullName evidence="2">Uncharacterized protein</fullName>
    </submittedName>
</protein>
<name>A0A0F9ICX3_9ZZZZ</name>
<sequence>MKLTTEIITAKFQKSAQKSKNLISNVQKLQKTCKTVKNCSSNVNSAINSLEILFNVFKQSIEETESDKKYFLEKLKMFNEMGEALDDYLSELVDVAHEGLDKDNDEPDSEILTRASTKIKKGIRSLERVEEILKKSKMKKTSKLQNQISELKNQMSSIRKTVKADSKKKKAK</sequence>
<reference evidence="2" key="1">
    <citation type="journal article" date="2015" name="Nature">
        <title>Complex archaea that bridge the gap between prokaryotes and eukaryotes.</title>
        <authorList>
            <person name="Spang A."/>
            <person name="Saw J.H."/>
            <person name="Jorgensen S.L."/>
            <person name="Zaremba-Niedzwiedzka K."/>
            <person name="Martijn J."/>
            <person name="Lind A.E."/>
            <person name="van Eijk R."/>
            <person name="Schleper C."/>
            <person name="Guy L."/>
            <person name="Ettema T.J."/>
        </authorList>
    </citation>
    <scope>NUCLEOTIDE SEQUENCE</scope>
</reference>
<feature type="compositionally biased region" description="Polar residues" evidence="1">
    <location>
        <begin position="144"/>
        <end position="159"/>
    </location>
</feature>
<organism evidence="2">
    <name type="scientific">marine sediment metagenome</name>
    <dbReference type="NCBI Taxonomy" id="412755"/>
    <lineage>
        <taxon>unclassified sequences</taxon>
        <taxon>metagenomes</taxon>
        <taxon>ecological metagenomes</taxon>
    </lineage>
</organism>